<evidence type="ECO:0000313" key="1">
    <source>
        <dbReference type="Proteomes" id="UP000887575"/>
    </source>
</evidence>
<evidence type="ECO:0000313" key="2">
    <source>
        <dbReference type="WBParaSite" id="MBELARI_LOCUS18937"/>
    </source>
</evidence>
<accession>A0AAF3EXJ4</accession>
<dbReference type="AlphaFoldDB" id="A0AAF3EXJ4"/>
<protein>
    <submittedName>
        <fullName evidence="2">Uncharacterized protein</fullName>
    </submittedName>
</protein>
<sequence length="84" mass="9939">MVKLPLPLPNLRNSPMDKICYDVKLEILELGKKFCCQRRMGELPFEMPDIRNFPMEKLCYDLKLEILELAFTYLIQINFAKVTN</sequence>
<organism evidence="1 2">
    <name type="scientific">Mesorhabditis belari</name>
    <dbReference type="NCBI Taxonomy" id="2138241"/>
    <lineage>
        <taxon>Eukaryota</taxon>
        <taxon>Metazoa</taxon>
        <taxon>Ecdysozoa</taxon>
        <taxon>Nematoda</taxon>
        <taxon>Chromadorea</taxon>
        <taxon>Rhabditida</taxon>
        <taxon>Rhabditina</taxon>
        <taxon>Rhabditomorpha</taxon>
        <taxon>Rhabditoidea</taxon>
        <taxon>Rhabditidae</taxon>
        <taxon>Mesorhabditinae</taxon>
        <taxon>Mesorhabditis</taxon>
    </lineage>
</organism>
<dbReference type="Proteomes" id="UP000887575">
    <property type="component" value="Unassembled WGS sequence"/>
</dbReference>
<keyword evidence="1" id="KW-1185">Reference proteome</keyword>
<name>A0AAF3EXJ4_9BILA</name>
<proteinExistence type="predicted"/>
<dbReference type="WBParaSite" id="MBELARI_LOCUS18937">
    <property type="protein sequence ID" value="MBELARI_LOCUS18937"/>
    <property type="gene ID" value="MBELARI_LOCUS18937"/>
</dbReference>
<reference evidence="2" key="1">
    <citation type="submission" date="2024-02" db="UniProtKB">
        <authorList>
            <consortium name="WormBaseParasite"/>
        </authorList>
    </citation>
    <scope>IDENTIFICATION</scope>
</reference>